<dbReference type="Proteomes" id="UP000233534">
    <property type="component" value="Chromosome"/>
</dbReference>
<dbReference type="NCBIfam" id="TIGR02727">
    <property type="entry name" value="MTHFS_bact"/>
    <property type="match status" value="1"/>
</dbReference>
<dbReference type="EC" id="6.3.3.2" evidence="5"/>
<dbReference type="PANTHER" id="PTHR23407:SF1">
    <property type="entry name" value="5-FORMYLTETRAHYDROFOLATE CYCLO-LIGASE"/>
    <property type="match status" value="1"/>
</dbReference>
<evidence type="ECO:0000256" key="2">
    <source>
        <dbReference type="ARBA" id="ARBA00022741"/>
    </source>
</evidence>
<dbReference type="GO" id="GO:0030272">
    <property type="term" value="F:5-formyltetrahydrofolate cyclo-ligase activity"/>
    <property type="evidence" value="ECO:0007669"/>
    <property type="project" value="UniProtKB-EC"/>
</dbReference>
<keyword evidence="2 4" id="KW-0547">Nucleotide-binding</keyword>
<keyword evidence="5" id="KW-0460">Magnesium</keyword>
<keyword evidence="5" id="KW-0479">Metal-binding</keyword>
<dbReference type="GO" id="GO:0046872">
    <property type="term" value="F:metal ion binding"/>
    <property type="evidence" value="ECO:0007669"/>
    <property type="project" value="UniProtKB-KW"/>
</dbReference>
<evidence type="ECO:0000256" key="1">
    <source>
        <dbReference type="ARBA" id="ARBA00010638"/>
    </source>
</evidence>
<evidence type="ECO:0000256" key="4">
    <source>
        <dbReference type="PIRSR" id="PIRSR006806-1"/>
    </source>
</evidence>
<evidence type="ECO:0000256" key="3">
    <source>
        <dbReference type="ARBA" id="ARBA00022840"/>
    </source>
</evidence>
<proteinExistence type="inferred from homology"/>
<comment type="cofactor">
    <cofactor evidence="5">
        <name>Mg(2+)</name>
        <dbReference type="ChEBI" id="CHEBI:18420"/>
    </cofactor>
</comment>
<dbReference type="Pfam" id="PF01812">
    <property type="entry name" value="5-FTHF_cyc-lig"/>
    <property type="match status" value="1"/>
</dbReference>
<protein>
    <recommendedName>
        <fullName evidence="5">5-formyltetrahydrofolate cyclo-ligase</fullName>
        <ecNumber evidence="5">6.3.3.2</ecNumber>
    </recommendedName>
</protein>
<evidence type="ECO:0000256" key="5">
    <source>
        <dbReference type="RuleBase" id="RU361279"/>
    </source>
</evidence>
<comment type="similarity">
    <text evidence="1 5">Belongs to the 5-formyltetrahydrofolate cyclo-ligase family.</text>
</comment>
<dbReference type="KEGG" id="hsc:HVS_11125"/>
<evidence type="ECO:0000313" key="6">
    <source>
        <dbReference type="EMBL" id="AUG58120.1"/>
    </source>
</evidence>
<evidence type="ECO:0000313" key="7">
    <source>
        <dbReference type="Proteomes" id="UP000233534"/>
    </source>
</evidence>
<dbReference type="GO" id="GO:0005524">
    <property type="term" value="F:ATP binding"/>
    <property type="evidence" value="ECO:0007669"/>
    <property type="project" value="UniProtKB-KW"/>
</dbReference>
<organism evidence="6 7">
    <name type="scientific">Acetivibrio saccincola</name>
    <dbReference type="NCBI Taxonomy" id="1677857"/>
    <lineage>
        <taxon>Bacteria</taxon>
        <taxon>Bacillati</taxon>
        <taxon>Bacillota</taxon>
        <taxon>Clostridia</taxon>
        <taxon>Eubacteriales</taxon>
        <taxon>Oscillospiraceae</taxon>
        <taxon>Acetivibrio</taxon>
    </lineage>
</organism>
<dbReference type="InterPro" id="IPR037171">
    <property type="entry name" value="NagB/RpiA_transferase-like"/>
</dbReference>
<keyword evidence="6" id="KW-0436">Ligase</keyword>
<feature type="binding site" evidence="4">
    <location>
        <position position="57"/>
    </location>
    <ligand>
        <name>substrate</name>
    </ligand>
</feature>
<keyword evidence="7" id="KW-1185">Reference proteome</keyword>
<dbReference type="AlphaFoldDB" id="A0A2K9ERG5"/>
<gene>
    <name evidence="6" type="ORF">HVS_11125</name>
</gene>
<sequence length="193" mass="22402">MFLESKKEIRKRALELRKALLKEEVIEKSKIITNKIITLEEFLESKNIMAYMDFSNEVSTKFLIEKCFEMGKKVFLPKVAYKSKRRYLEVYEVTDIKNQLSKGTYGILEPNGNFTGKVDEKIIDMVVVPGVAFDEKRNRIGFGAGYYDSFLKNTKKECHKVGIAFEIQICPYIPAEEHDVPLDMIVTEKRVIK</sequence>
<dbReference type="EMBL" id="CP025197">
    <property type="protein sequence ID" value="AUG58120.1"/>
    <property type="molecule type" value="Genomic_DNA"/>
</dbReference>
<feature type="binding site" evidence="4">
    <location>
        <begin position="6"/>
        <end position="10"/>
    </location>
    <ligand>
        <name>ATP</name>
        <dbReference type="ChEBI" id="CHEBI:30616"/>
    </ligand>
</feature>
<dbReference type="PANTHER" id="PTHR23407">
    <property type="entry name" value="ATPASE INHIBITOR/5-FORMYLTETRAHYDROFOLATE CYCLO-LIGASE"/>
    <property type="match status" value="1"/>
</dbReference>
<dbReference type="Gene3D" id="3.40.50.10420">
    <property type="entry name" value="NagB/RpiA/CoA transferase-like"/>
    <property type="match status" value="1"/>
</dbReference>
<dbReference type="PIRSF" id="PIRSF006806">
    <property type="entry name" value="FTHF_cligase"/>
    <property type="match status" value="1"/>
</dbReference>
<accession>A0A2K9ERG5</accession>
<comment type="catalytic activity">
    <reaction evidence="5">
        <text>(6S)-5-formyl-5,6,7,8-tetrahydrofolate + ATP = (6R)-5,10-methenyltetrahydrofolate + ADP + phosphate</text>
        <dbReference type="Rhea" id="RHEA:10488"/>
        <dbReference type="ChEBI" id="CHEBI:30616"/>
        <dbReference type="ChEBI" id="CHEBI:43474"/>
        <dbReference type="ChEBI" id="CHEBI:57455"/>
        <dbReference type="ChEBI" id="CHEBI:57457"/>
        <dbReference type="ChEBI" id="CHEBI:456216"/>
        <dbReference type="EC" id="6.3.3.2"/>
    </reaction>
</comment>
<keyword evidence="3 4" id="KW-0067">ATP-binding</keyword>
<name>A0A2K9ERG5_9FIRM</name>
<dbReference type="SUPFAM" id="SSF100950">
    <property type="entry name" value="NagB/RpiA/CoA transferase-like"/>
    <property type="match status" value="1"/>
</dbReference>
<reference evidence="6 7" key="1">
    <citation type="submission" date="2017-12" db="EMBL/GenBank/DDBJ databases">
        <title>Complete genome sequence of Herbivorax saccincola GGR1, a novel Cellulosome-producing hydrolytic bacterium in a thermophilic biogas plant, established by Illumina and Nanopore MinION sequencing.</title>
        <authorList>
            <person name="Pechtl A."/>
            <person name="Ruckert C."/>
            <person name="Koeck D.E."/>
            <person name="Maus I."/>
            <person name="Winkler A."/>
            <person name="Kalinowski J."/>
            <person name="Puhler A."/>
            <person name="Schwarz W.W."/>
            <person name="Zverlov V.V."/>
            <person name="Schluter A."/>
            <person name="Liebl W."/>
        </authorList>
    </citation>
    <scope>NUCLEOTIDE SEQUENCE [LARGE SCALE GENOMIC DNA]</scope>
    <source>
        <strain evidence="7">SR1</strain>
    </source>
</reference>
<dbReference type="GO" id="GO:0035999">
    <property type="term" value="P:tetrahydrofolate interconversion"/>
    <property type="evidence" value="ECO:0007669"/>
    <property type="project" value="TreeGrafter"/>
</dbReference>
<feature type="binding site" evidence="4">
    <location>
        <position position="52"/>
    </location>
    <ligand>
        <name>substrate</name>
    </ligand>
</feature>
<dbReference type="GO" id="GO:0009396">
    <property type="term" value="P:folic acid-containing compound biosynthetic process"/>
    <property type="evidence" value="ECO:0007669"/>
    <property type="project" value="TreeGrafter"/>
</dbReference>
<dbReference type="InterPro" id="IPR002698">
    <property type="entry name" value="FTHF_cligase"/>
</dbReference>
<feature type="binding site" evidence="4">
    <location>
        <begin position="139"/>
        <end position="147"/>
    </location>
    <ligand>
        <name>ATP</name>
        <dbReference type="ChEBI" id="CHEBI:30616"/>
    </ligand>
</feature>
<dbReference type="InterPro" id="IPR024185">
    <property type="entry name" value="FTHF_cligase-like_sf"/>
</dbReference>